<evidence type="ECO:0000256" key="2">
    <source>
        <dbReference type="SAM" id="Phobius"/>
    </source>
</evidence>
<dbReference type="EMBL" id="HE573026">
    <property type="protein sequence ID" value="CCC51287.1"/>
    <property type="molecule type" value="Genomic_DNA"/>
</dbReference>
<keyword evidence="2" id="KW-1133">Transmembrane helix</keyword>
<proteinExistence type="predicted"/>
<evidence type="ECO:0000256" key="1">
    <source>
        <dbReference type="SAM" id="MobiDB-lite"/>
    </source>
</evidence>
<protein>
    <submittedName>
        <fullName evidence="3">Uncharacterized protein</fullName>
    </submittedName>
</protein>
<gene>
    <name evidence="3" type="ORF">TVY486_1003400</name>
</gene>
<feature type="transmembrane region" description="Helical" evidence="2">
    <location>
        <begin position="20"/>
        <end position="43"/>
    </location>
</feature>
<sequence length="133" mass="14929">MKDAKNEGALKGVRQQQTSIGITAVDAVLIYLFIIIGFFFFFFCGGGGLFNIPPPTHHVLTEQKQNTTRAGAGPARIQATRHVHGHTPERTRNTAAQKQKKSESHLERRRLLPHYLFIRVVQKSQAPSRTRNA</sequence>
<feature type="region of interest" description="Disordered" evidence="1">
    <location>
        <begin position="64"/>
        <end position="106"/>
    </location>
</feature>
<name>G0U5Y6_TRYVY</name>
<keyword evidence="2" id="KW-0812">Transmembrane</keyword>
<reference evidence="3" key="1">
    <citation type="journal article" date="2012" name="Proc. Natl. Acad. Sci. U.S.A.">
        <title>Antigenic diversity is generated by distinct evolutionary mechanisms in African trypanosome species.</title>
        <authorList>
            <person name="Jackson A.P."/>
            <person name="Berry A."/>
            <person name="Aslett M."/>
            <person name="Allison H.C."/>
            <person name="Burton P."/>
            <person name="Vavrova-Anderson J."/>
            <person name="Brown R."/>
            <person name="Browne H."/>
            <person name="Corton N."/>
            <person name="Hauser H."/>
            <person name="Gamble J."/>
            <person name="Gilderthorp R."/>
            <person name="Marcello L."/>
            <person name="McQuillan J."/>
            <person name="Otto T.D."/>
            <person name="Quail M.A."/>
            <person name="Sanders M.J."/>
            <person name="van Tonder A."/>
            <person name="Ginger M.L."/>
            <person name="Field M.C."/>
            <person name="Barry J.D."/>
            <person name="Hertz-Fowler C."/>
            <person name="Berriman M."/>
        </authorList>
    </citation>
    <scope>NUCLEOTIDE SEQUENCE</scope>
    <source>
        <strain evidence="3">Y486</strain>
    </source>
</reference>
<keyword evidence="2" id="KW-0472">Membrane</keyword>
<accession>G0U5Y6</accession>
<evidence type="ECO:0000313" key="3">
    <source>
        <dbReference type="EMBL" id="CCC51287.1"/>
    </source>
</evidence>
<organism evidence="3">
    <name type="scientific">Trypanosoma vivax (strain Y486)</name>
    <dbReference type="NCBI Taxonomy" id="1055687"/>
    <lineage>
        <taxon>Eukaryota</taxon>
        <taxon>Discoba</taxon>
        <taxon>Euglenozoa</taxon>
        <taxon>Kinetoplastea</taxon>
        <taxon>Metakinetoplastina</taxon>
        <taxon>Trypanosomatida</taxon>
        <taxon>Trypanosomatidae</taxon>
        <taxon>Trypanosoma</taxon>
        <taxon>Duttonella</taxon>
    </lineage>
</organism>
<dbReference type="AlphaFoldDB" id="G0U5Y6"/>